<gene>
    <name evidence="8" type="ORF">HK097_004690</name>
</gene>
<evidence type="ECO:0000256" key="2">
    <source>
        <dbReference type="ARBA" id="ARBA00010008"/>
    </source>
</evidence>
<dbReference type="InterPro" id="IPR015424">
    <property type="entry name" value="PyrdxlP-dep_Trfase"/>
</dbReference>
<accession>A0AAD5SFV9</accession>
<evidence type="ECO:0000256" key="5">
    <source>
        <dbReference type="RuleBase" id="RU003693"/>
    </source>
</evidence>
<evidence type="ECO:0000313" key="9">
    <source>
        <dbReference type="Proteomes" id="UP001212841"/>
    </source>
</evidence>
<feature type="compositionally biased region" description="Low complexity" evidence="6">
    <location>
        <begin position="63"/>
        <end position="82"/>
    </location>
</feature>
<dbReference type="GO" id="GO:0030170">
    <property type="term" value="F:pyridoxal phosphate binding"/>
    <property type="evidence" value="ECO:0007669"/>
    <property type="project" value="InterPro"/>
</dbReference>
<comment type="cofactor">
    <cofactor evidence="1 5">
        <name>pyridoxal 5'-phosphate</name>
        <dbReference type="ChEBI" id="CHEBI:597326"/>
    </cofactor>
</comment>
<evidence type="ECO:0000256" key="4">
    <source>
        <dbReference type="ARBA" id="ARBA00022898"/>
    </source>
</evidence>
<evidence type="ECO:0000256" key="3">
    <source>
        <dbReference type="ARBA" id="ARBA00022679"/>
    </source>
</evidence>
<dbReference type="InterPro" id="IPR050087">
    <property type="entry name" value="AON_synthase_class-II"/>
</dbReference>
<dbReference type="GO" id="GO:0009102">
    <property type="term" value="P:biotin biosynthetic process"/>
    <property type="evidence" value="ECO:0007669"/>
    <property type="project" value="TreeGrafter"/>
</dbReference>
<dbReference type="InterPro" id="IPR015422">
    <property type="entry name" value="PyrdxlP-dep_Trfase_small"/>
</dbReference>
<keyword evidence="9" id="KW-1185">Reference proteome</keyword>
<feature type="domain" description="Aminotransferase class I/classII large" evidence="7">
    <location>
        <begin position="149"/>
        <end position="361"/>
    </location>
</feature>
<sequence length="394" mass="42816">MVDRQPILDSRLHGIVTSRDKRGLLRRVDPIPNNKIDFSSNDYLGLARSKTLNAHFLHALTTHASETTTSPTPSPNPLLGSTGSRLLNGDSNLAHSLETFLSNFHSSQSALLFNSGYDANLSLFSTLPQPGDLVLIDELVHASVHDGVRILAVEACYSMDGDAAPLVEIVNCLEEFGGRAVLVVDEAHSTGVYGPQGKGLVASLNLESRIYARLVTFGKALGCHGAVILGSPTLRTYLINYARPLIYSTFISNHGLIAIKCAYQYLSQNAAQLQSHIHTNITHFRTTLTIPKPAYLLPSTSPIQGIVLPRNETVNRLAALLQDKGFDVRPIRSPTVPSGTERVRICLHVHNTREEIDHFARTCEWALGVVLGRGEGEGTTEVKTGQPALLTPKL</sequence>
<keyword evidence="3" id="KW-0808">Transferase</keyword>
<name>A0AAD5SFV9_9FUNG</name>
<evidence type="ECO:0000256" key="1">
    <source>
        <dbReference type="ARBA" id="ARBA00001933"/>
    </source>
</evidence>
<comment type="similarity">
    <text evidence="2">Belongs to the class-II pyridoxal-phosphate-dependent aminotransferase family. BioF subfamily.</text>
</comment>
<dbReference type="PANTHER" id="PTHR13693:SF77">
    <property type="entry name" value="8-AMINO-7-OXONONANOATE SYNTHASE"/>
    <property type="match status" value="1"/>
</dbReference>
<dbReference type="InterPro" id="IPR015421">
    <property type="entry name" value="PyrdxlP-dep_Trfase_major"/>
</dbReference>
<comment type="caution">
    <text evidence="8">The sequence shown here is derived from an EMBL/GenBank/DDBJ whole genome shotgun (WGS) entry which is preliminary data.</text>
</comment>
<feature type="region of interest" description="Disordered" evidence="6">
    <location>
        <begin position="63"/>
        <end position="83"/>
    </location>
</feature>
<dbReference type="GO" id="GO:0016740">
    <property type="term" value="F:transferase activity"/>
    <property type="evidence" value="ECO:0007669"/>
    <property type="project" value="UniProtKB-KW"/>
</dbReference>
<keyword evidence="4 5" id="KW-0663">Pyridoxal phosphate</keyword>
<dbReference type="AlphaFoldDB" id="A0AAD5SFV9"/>
<organism evidence="8 9">
    <name type="scientific">Rhizophlyctis rosea</name>
    <dbReference type="NCBI Taxonomy" id="64517"/>
    <lineage>
        <taxon>Eukaryota</taxon>
        <taxon>Fungi</taxon>
        <taxon>Fungi incertae sedis</taxon>
        <taxon>Chytridiomycota</taxon>
        <taxon>Chytridiomycota incertae sedis</taxon>
        <taxon>Chytridiomycetes</taxon>
        <taxon>Rhizophlyctidales</taxon>
        <taxon>Rhizophlyctidaceae</taxon>
        <taxon>Rhizophlyctis</taxon>
    </lineage>
</organism>
<dbReference type="PANTHER" id="PTHR13693">
    <property type="entry name" value="CLASS II AMINOTRANSFERASE/8-AMINO-7-OXONONANOATE SYNTHASE"/>
    <property type="match status" value="1"/>
</dbReference>
<evidence type="ECO:0000256" key="6">
    <source>
        <dbReference type="SAM" id="MobiDB-lite"/>
    </source>
</evidence>
<protein>
    <recommendedName>
        <fullName evidence="7">Aminotransferase class I/classII large domain-containing protein</fullName>
    </recommendedName>
</protein>
<dbReference type="Pfam" id="PF00155">
    <property type="entry name" value="Aminotran_1_2"/>
    <property type="match status" value="1"/>
</dbReference>
<dbReference type="PROSITE" id="PS00599">
    <property type="entry name" value="AA_TRANSFER_CLASS_2"/>
    <property type="match status" value="1"/>
</dbReference>
<evidence type="ECO:0000313" key="8">
    <source>
        <dbReference type="EMBL" id="KAJ3053255.1"/>
    </source>
</evidence>
<dbReference type="Gene3D" id="3.40.640.10">
    <property type="entry name" value="Type I PLP-dependent aspartate aminotransferase-like (Major domain)"/>
    <property type="match status" value="2"/>
</dbReference>
<dbReference type="EMBL" id="JADGJD010000223">
    <property type="protein sequence ID" value="KAJ3053255.1"/>
    <property type="molecule type" value="Genomic_DNA"/>
</dbReference>
<dbReference type="SUPFAM" id="SSF53383">
    <property type="entry name" value="PLP-dependent transferases"/>
    <property type="match status" value="1"/>
</dbReference>
<proteinExistence type="inferred from homology"/>
<dbReference type="Proteomes" id="UP001212841">
    <property type="component" value="Unassembled WGS sequence"/>
</dbReference>
<dbReference type="InterPro" id="IPR001917">
    <property type="entry name" value="Aminotrans_II_pyridoxalP_BS"/>
</dbReference>
<reference evidence="8" key="1">
    <citation type="submission" date="2020-05" db="EMBL/GenBank/DDBJ databases">
        <title>Phylogenomic resolution of chytrid fungi.</title>
        <authorList>
            <person name="Stajich J.E."/>
            <person name="Amses K."/>
            <person name="Simmons R."/>
            <person name="Seto K."/>
            <person name="Myers J."/>
            <person name="Bonds A."/>
            <person name="Quandt C.A."/>
            <person name="Barry K."/>
            <person name="Liu P."/>
            <person name="Grigoriev I."/>
            <person name="Longcore J.E."/>
            <person name="James T.Y."/>
        </authorList>
    </citation>
    <scope>NUCLEOTIDE SEQUENCE</scope>
    <source>
        <strain evidence="8">JEL0318</strain>
    </source>
</reference>
<dbReference type="Gene3D" id="3.90.1150.10">
    <property type="entry name" value="Aspartate Aminotransferase, domain 1"/>
    <property type="match status" value="2"/>
</dbReference>
<evidence type="ECO:0000259" key="7">
    <source>
        <dbReference type="Pfam" id="PF00155"/>
    </source>
</evidence>
<dbReference type="InterPro" id="IPR004839">
    <property type="entry name" value="Aminotransferase_I/II_large"/>
</dbReference>